<name>A0ABR1R2U4_9PEZI</name>
<dbReference type="Proteomes" id="UP001396898">
    <property type="component" value="Unassembled WGS sequence"/>
</dbReference>
<comment type="caution">
    <text evidence="1">The sequence shown here is derived from an EMBL/GenBank/DDBJ whole genome shotgun (WGS) entry which is preliminary data.</text>
</comment>
<evidence type="ECO:0000313" key="1">
    <source>
        <dbReference type="EMBL" id="KAK7998492.1"/>
    </source>
</evidence>
<gene>
    <name evidence="1" type="ORF">PG991_014971</name>
</gene>
<reference evidence="1 2" key="1">
    <citation type="submission" date="2023-01" db="EMBL/GenBank/DDBJ databases">
        <title>Analysis of 21 Apiospora genomes using comparative genomics revels a genus with tremendous synthesis potential of carbohydrate active enzymes and secondary metabolites.</title>
        <authorList>
            <person name="Sorensen T."/>
        </authorList>
    </citation>
    <scope>NUCLEOTIDE SEQUENCE [LARGE SCALE GENOMIC DNA]</scope>
    <source>
        <strain evidence="1 2">CBS 20057</strain>
    </source>
</reference>
<proteinExistence type="predicted"/>
<sequence>MFNGENNSTSTGNCDSLEQRVVSQCQVHWQGKSFKPKGFFNNRFANDFQYYKSANNYLVITDIAKADPHGNKPRDVSRRADSLNAIFMAIFSLLGSRAHDLDEEEDISELVDHSEGNTIFDPKYLDRMKGEGSGPLRDAIKRNILIPTTGATRTR</sequence>
<organism evidence="1 2">
    <name type="scientific">Apiospora marii</name>
    <dbReference type="NCBI Taxonomy" id="335849"/>
    <lineage>
        <taxon>Eukaryota</taxon>
        <taxon>Fungi</taxon>
        <taxon>Dikarya</taxon>
        <taxon>Ascomycota</taxon>
        <taxon>Pezizomycotina</taxon>
        <taxon>Sordariomycetes</taxon>
        <taxon>Xylariomycetidae</taxon>
        <taxon>Amphisphaeriales</taxon>
        <taxon>Apiosporaceae</taxon>
        <taxon>Apiospora</taxon>
    </lineage>
</organism>
<keyword evidence="2" id="KW-1185">Reference proteome</keyword>
<protein>
    <submittedName>
        <fullName evidence="1">Uncharacterized protein</fullName>
    </submittedName>
</protein>
<dbReference type="EMBL" id="JAQQWI010000021">
    <property type="protein sequence ID" value="KAK7998492.1"/>
    <property type="molecule type" value="Genomic_DNA"/>
</dbReference>
<evidence type="ECO:0000313" key="2">
    <source>
        <dbReference type="Proteomes" id="UP001396898"/>
    </source>
</evidence>
<accession>A0ABR1R2U4</accession>